<dbReference type="AlphaFoldDB" id="A0A1Y6FIB1"/>
<feature type="compositionally biased region" description="Low complexity" evidence="1">
    <location>
        <begin position="36"/>
        <end position="48"/>
    </location>
</feature>
<evidence type="ECO:0000313" key="3">
    <source>
        <dbReference type="EMBL" id="SMQ74694.1"/>
    </source>
</evidence>
<feature type="signal peptide" evidence="2">
    <location>
        <begin position="1"/>
        <end position="21"/>
    </location>
</feature>
<evidence type="ECO:0000313" key="4">
    <source>
        <dbReference type="Proteomes" id="UP000194420"/>
    </source>
</evidence>
<gene>
    <name evidence="3" type="ORF">SAMN06297468_2871</name>
</gene>
<keyword evidence="4" id="KW-1185">Reference proteome</keyword>
<evidence type="ECO:0008006" key="5">
    <source>
        <dbReference type="Google" id="ProtNLM"/>
    </source>
</evidence>
<dbReference type="Proteomes" id="UP000194420">
    <property type="component" value="Unassembled WGS sequence"/>
</dbReference>
<evidence type="ECO:0000256" key="1">
    <source>
        <dbReference type="SAM" id="MobiDB-lite"/>
    </source>
</evidence>
<sequence length="329" mass="34521">MKTSRPLALLLCAALSATAFAKPPPDKGNGGGNGGDDPPAAFDPEFAGIRLGGRNKPDQLVLKNRDFSAEVIAYEADEIRSPQLSVDSAGLIATLVGFDTIMLQSWSAENGFSITAPQPVHSNSLGLGPPSFSPDGTRMAYLEADSAGDPVLSVCIIHPTELACEAFQSEPALLGWTLRTVTFHPEDNDKVVIFGSPQGVITEGVYIHTLGSQNAPGPAVTQSVDGVGDAGRAQGGYPPLFVQSEGAQPSFYSLIDGQKVDIPFAGFGYNFTFNCRGDTLFHLETGSGGASLAVTPFGGPIEKVGRKEGFNINAGYDWMPKDCPPMQAN</sequence>
<accession>A0A1Y6FIB1</accession>
<dbReference type="EMBL" id="FXWG01000003">
    <property type="protein sequence ID" value="SMQ74694.1"/>
    <property type="molecule type" value="Genomic_DNA"/>
</dbReference>
<dbReference type="SUPFAM" id="SSF69322">
    <property type="entry name" value="Tricorn protease domain 2"/>
    <property type="match status" value="1"/>
</dbReference>
<feature type="chain" id="PRO_5011009854" description="WD40-like Beta Propeller Repeat" evidence="2">
    <location>
        <begin position="22"/>
        <end position="329"/>
    </location>
</feature>
<name>A0A1Y6FIB1_9SPHN</name>
<keyword evidence="2" id="KW-0732">Signal</keyword>
<proteinExistence type="predicted"/>
<evidence type="ECO:0000256" key="2">
    <source>
        <dbReference type="SAM" id="SignalP"/>
    </source>
</evidence>
<reference evidence="4" key="1">
    <citation type="submission" date="2017-04" db="EMBL/GenBank/DDBJ databases">
        <authorList>
            <person name="Varghese N."/>
            <person name="Submissions S."/>
        </authorList>
    </citation>
    <scope>NUCLEOTIDE SEQUENCE [LARGE SCALE GENOMIC DNA]</scope>
</reference>
<feature type="region of interest" description="Disordered" evidence="1">
    <location>
        <begin position="22"/>
        <end position="48"/>
    </location>
</feature>
<dbReference type="OrthoDB" id="9801421at2"/>
<organism evidence="3 4">
    <name type="scientific">Altererythrobacter xiamenensis</name>
    <dbReference type="NCBI Taxonomy" id="1316679"/>
    <lineage>
        <taxon>Bacteria</taxon>
        <taxon>Pseudomonadati</taxon>
        <taxon>Pseudomonadota</taxon>
        <taxon>Alphaproteobacteria</taxon>
        <taxon>Sphingomonadales</taxon>
        <taxon>Erythrobacteraceae</taxon>
        <taxon>Altererythrobacter</taxon>
    </lineage>
</organism>
<protein>
    <recommendedName>
        <fullName evidence="5">WD40-like Beta Propeller Repeat</fullName>
    </recommendedName>
</protein>
<dbReference type="RefSeq" id="WP_143256054.1">
    <property type="nucleotide sequence ID" value="NZ_FXWG01000003.1"/>
</dbReference>